<keyword evidence="3 7" id="KW-0812">Transmembrane</keyword>
<dbReference type="EMBL" id="JAWRVI010000043">
    <property type="protein sequence ID" value="KAK4086164.1"/>
    <property type="molecule type" value="Genomic_DNA"/>
</dbReference>
<dbReference type="Pfam" id="PF05255">
    <property type="entry name" value="UPF0220"/>
    <property type="match status" value="1"/>
</dbReference>
<evidence type="ECO:0000256" key="5">
    <source>
        <dbReference type="ARBA" id="ARBA00023136"/>
    </source>
</evidence>
<feature type="transmembrane region" description="Helical" evidence="7">
    <location>
        <begin position="370"/>
        <end position="394"/>
    </location>
</feature>
<evidence type="ECO:0000313" key="8">
    <source>
        <dbReference type="EMBL" id="KAK4086164.1"/>
    </source>
</evidence>
<dbReference type="Proteomes" id="UP001287286">
    <property type="component" value="Unassembled WGS sequence"/>
</dbReference>
<gene>
    <name evidence="8" type="ORF">Purlil1_9476</name>
</gene>
<feature type="region of interest" description="Disordered" evidence="6">
    <location>
        <begin position="201"/>
        <end position="228"/>
    </location>
</feature>
<keyword evidence="5 7" id="KW-0472">Membrane</keyword>
<dbReference type="PANTHER" id="PTHR13180">
    <property type="entry name" value="SMALL MEMBRANE PROTEIN-RELATED"/>
    <property type="match status" value="1"/>
</dbReference>
<comment type="similarity">
    <text evidence="2">Belongs to the UPF0220 family.</text>
</comment>
<feature type="transmembrane region" description="Helical" evidence="7">
    <location>
        <begin position="406"/>
        <end position="428"/>
    </location>
</feature>
<organism evidence="8 9">
    <name type="scientific">Purpureocillium lilacinum</name>
    <name type="common">Paecilomyces lilacinus</name>
    <dbReference type="NCBI Taxonomy" id="33203"/>
    <lineage>
        <taxon>Eukaryota</taxon>
        <taxon>Fungi</taxon>
        <taxon>Dikarya</taxon>
        <taxon>Ascomycota</taxon>
        <taxon>Pezizomycotina</taxon>
        <taxon>Sordariomycetes</taxon>
        <taxon>Hypocreomycetidae</taxon>
        <taxon>Hypocreales</taxon>
        <taxon>Ophiocordycipitaceae</taxon>
        <taxon>Purpureocillium</taxon>
    </lineage>
</organism>
<evidence type="ECO:0000256" key="3">
    <source>
        <dbReference type="ARBA" id="ARBA00022692"/>
    </source>
</evidence>
<comment type="subcellular location">
    <subcellularLocation>
        <location evidence="1">Membrane</location>
        <topology evidence="1">Multi-pass membrane protein</topology>
    </subcellularLocation>
</comment>
<feature type="region of interest" description="Disordered" evidence="6">
    <location>
        <begin position="26"/>
        <end position="45"/>
    </location>
</feature>
<keyword evidence="4 7" id="KW-1133">Transmembrane helix</keyword>
<protein>
    <submittedName>
        <fullName evidence="8">Uncharacterized protein</fullName>
    </submittedName>
</protein>
<reference evidence="8 9" key="1">
    <citation type="journal article" date="2024" name="Microbiol. Resour. Announc.">
        <title>Genome annotations for the ascomycete fungi Trichoderma harzianum, Trichoderma aggressivum, and Purpureocillium lilacinum.</title>
        <authorList>
            <person name="Beijen E.P.W."/>
            <person name="Ohm R.A."/>
        </authorList>
    </citation>
    <scope>NUCLEOTIDE SEQUENCE [LARGE SCALE GENOMIC DNA]</scope>
    <source>
        <strain evidence="8 9">CBS 150709</strain>
    </source>
</reference>
<feature type="region of interest" description="Disordered" evidence="6">
    <location>
        <begin position="110"/>
        <end position="134"/>
    </location>
</feature>
<evidence type="ECO:0000256" key="4">
    <source>
        <dbReference type="ARBA" id="ARBA00022989"/>
    </source>
</evidence>
<comment type="caution">
    <text evidence="8">The sequence shown here is derived from an EMBL/GenBank/DDBJ whole genome shotgun (WGS) entry which is preliminary data.</text>
</comment>
<evidence type="ECO:0000256" key="7">
    <source>
        <dbReference type="SAM" id="Phobius"/>
    </source>
</evidence>
<sequence>MGMDEVDGTTSSGLGRAGQGRAPIALLPSTSARAPTSAPPLRANNRRGRITSAPVQGRAGARGNTGSGALEGPIVLLGGALRTTRALPDGCWAQPCGRHLISSLTAQRNAMQRSQHVRPSRSSGSSSECARDRLALRWPPKNVPTARRNAVHITTRKTANSTILYIVPVRTPQSGHRPPGACGSISIPTYVRPLHRRPARPYNAATPRPPAAPCPPDTPSRTRKLTPPDMEEERLWKFRKPEWLNSAWARNAGVYSAGALVRRTDFSIVPIDLISSASLGPPCPGLSDARYMKCSPANARPQYSLAFYVMLDSAVWSKSARNGSSVHVKFVDWLPLVFSSLGMLIINSVEKQRLSADSFSYSGSGVAWKARVVLFLGFAALAGGMAGGVTVFVLKFVVPGVEMPALGMGIENIVSNALVGFSSVVLWVSQNMEDEYSYNLSI</sequence>
<name>A0ABR0BQJ4_PURLI</name>
<evidence type="ECO:0000256" key="1">
    <source>
        <dbReference type="ARBA" id="ARBA00004141"/>
    </source>
</evidence>
<dbReference type="InterPro" id="IPR007919">
    <property type="entry name" value="UPF0220"/>
</dbReference>
<feature type="transmembrane region" description="Helical" evidence="7">
    <location>
        <begin position="330"/>
        <end position="349"/>
    </location>
</feature>
<feature type="compositionally biased region" description="Pro residues" evidence="6">
    <location>
        <begin position="207"/>
        <end position="218"/>
    </location>
</feature>
<evidence type="ECO:0000256" key="6">
    <source>
        <dbReference type="SAM" id="MobiDB-lite"/>
    </source>
</evidence>
<feature type="region of interest" description="Disordered" evidence="6">
    <location>
        <begin position="1"/>
        <end position="20"/>
    </location>
</feature>
<accession>A0ABR0BQJ4</accession>
<evidence type="ECO:0000313" key="9">
    <source>
        <dbReference type="Proteomes" id="UP001287286"/>
    </source>
</evidence>
<keyword evidence="9" id="KW-1185">Reference proteome</keyword>
<proteinExistence type="inferred from homology"/>
<evidence type="ECO:0000256" key="2">
    <source>
        <dbReference type="ARBA" id="ARBA00005335"/>
    </source>
</evidence>